<feature type="transmembrane region" description="Helical" evidence="1">
    <location>
        <begin position="107"/>
        <end position="130"/>
    </location>
</feature>
<keyword evidence="1" id="KW-0472">Membrane</keyword>
<dbReference type="Proteomes" id="UP000807353">
    <property type="component" value="Unassembled WGS sequence"/>
</dbReference>
<keyword evidence="1" id="KW-0812">Transmembrane</keyword>
<evidence type="ECO:0000313" key="4">
    <source>
        <dbReference type="Proteomes" id="UP000807353"/>
    </source>
</evidence>
<feature type="transmembrane region" description="Helical" evidence="1">
    <location>
        <begin position="12"/>
        <end position="33"/>
    </location>
</feature>
<dbReference type="OrthoDB" id="2681808at2759"/>
<feature type="transmembrane region" description="Helical" evidence="1">
    <location>
        <begin position="218"/>
        <end position="241"/>
    </location>
</feature>
<feature type="transmembrane region" description="Helical" evidence="1">
    <location>
        <begin position="182"/>
        <end position="206"/>
    </location>
</feature>
<feature type="transmembrane region" description="Helical" evidence="1">
    <location>
        <begin position="247"/>
        <end position="265"/>
    </location>
</feature>
<protein>
    <recommendedName>
        <fullName evidence="2">DUF6534 domain-containing protein</fullName>
    </recommendedName>
</protein>
<comment type="caution">
    <text evidence="3">The sequence shown here is derived from an EMBL/GenBank/DDBJ whole genome shotgun (WGS) entry which is preliminary data.</text>
</comment>
<dbReference type="EMBL" id="MU150233">
    <property type="protein sequence ID" value="KAF9468330.1"/>
    <property type="molecule type" value="Genomic_DNA"/>
</dbReference>
<feature type="transmembrane region" description="Helical" evidence="1">
    <location>
        <begin position="142"/>
        <end position="162"/>
    </location>
</feature>
<feature type="domain" description="DUF6534" evidence="2">
    <location>
        <begin position="190"/>
        <end position="272"/>
    </location>
</feature>
<reference evidence="3" key="1">
    <citation type="submission" date="2020-11" db="EMBL/GenBank/DDBJ databases">
        <authorList>
            <consortium name="DOE Joint Genome Institute"/>
            <person name="Ahrendt S."/>
            <person name="Riley R."/>
            <person name="Andreopoulos W."/>
            <person name="Labutti K."/>
            <person name="Pangilinan J."/>
            <person name="Ruiz-Duenas F.J."/>
            <person name="Barrasa J.M."/>
            <person name="Sanchez-Garcia M."/>
            <person name="Camarero S."/>
            <person name="Miyauchi S."/>
            <person name="Serrano A."/>
            <person name="Linde D."/>
            <person name="Babiker R."/>
            <person name="Drula E."/>
            <person name="Ayuso-Fernandez I."/>
            <person name="Pacheco R."/>
            <person name="Padilla G."/>
            <person name="Ferreira P."/>
            <person name="Barriuso J."/>
            <person name="Kellner H."/>
            <person name="Castanera R."/>
            <person name="Alfaro M."/>
            <person name="Ramirez L."/>
            <person name="Pisabarro A.G."/>
            <person name="Kuo A."/>
            <person name="Tritt A."/>
            <person name="Lipzen A."/>
            <person name="He G."/>
            <person name="Yan M."/>
            <person name="Ng V."/>
            <person name="Cullen D."/>
            <person name="Martin F."/>
            <person name="Rosso M.-N."/>
            <person name="Henrissat B."/>
            <person name="Hibbett D."/>
            <person name="Martinez A.T."/>
            <person name="Grigoriev I.V."/>
        </authorList>
    </citation>
    <scope>NUCLEOTIDE SEQUENCE</scope>
    <source>
        <strain evidence="3">CBS 247.69</strain>
    </source>
</reference>
<dbReference type="InterPro" id="IPR045339">
    <property type="entry name" value="DUF6534"/>
</dbReference>
<evidence type="ECO:0000313" key="3">
    <source>
        <dbReference type="EMBL" id="KAF9468330.1"/>
    </source>
</evidence>
<dbReference type="AlphaFoldDB" id="A0A9P5YGP4"/>
<keyword evidence="1" id="KW-1133">Transmembrane helix</keyword>
<dbReference type="Pfam" id="PF20152">
    <property type="entry name" value="DUF6534"/>
    <property type="match status" value="1"/>
</dbReference>
<name>A0A9P5YGP4_9AGAR</name>
<evidence type="ECO:0000259" key="2">
    <source>
        <dbReference type="Pfam" id="PF20152"/>
    </source>
</evidence>
<gene>
    <name evidence="3" type="ORF">BDZ94DRAFT_1304609</name>
</gene>
<feature type="transmembrane region" description="Helical" evidence="1">
    <location>
        <begin position="66"/>
        <end position="87"/>
    </location>
</feature>
<organism evidence="3 4">
    <name type="scientific">Collybia nuda</name>
    <dbReference type="NCBI Taxonomy" id="64659"/>
    <lineage>
        <taxon>Eukaryota</taxon>
        <taxon>Fungi</taxon>
        <taxon>Dikarya</taxon>
        <taxon>Basidiomycota</taxon>
        <taxon>Agaricomycotina</taxon>
        <taxon>Agaricomycetes</taxon>
        <taxon>Agaricomycetidae</taxon>
        <taxon>Agaricales</taxon>
        <taxon>Tricholomatineae</taxon>
        <taxon>Clitocybaceae</taxon>
        <taxon>Collybia</taxon>
    </lineage>
</organism>
<accession>A0A9P5YGP4</accession>
<evidence type="ECO:0000256" key="1">
    <source>
        <dbReference type="SAM" id="Phobius"/>
    </source>
</evidence>
<dbReference type="PANTHER" id="PTHR40465">
    <property type="entry name" value="CHROMOSOME 1, WHOLE GENOME SHOTGUN SEQUENCE"/>
    <property type="match status" value="1"/>
</dbReference>
<proteinExistence type="predicted"/>
<keyword evidence="4" id="KW-1185">Reference proteome</keyword>
<sequence>MASHPFLLEVGPMFLSAIFSWGLFGVFLVQICVSMRVQTHKVELSRPILDIYTVWYHHMDRKVIRYMVYSLLLLEFIQTGFVTHTGWEILAYRWGDPTVLLNVPWSAAAIAINCGVVAMIIELYFCWRIWLLGSGRPTARGISILCALLAILQCVAAITFSAEFFARDMNVAFLVSTQSKVMIVIWLVPAMICDILIAGCLVYILHSLAHTESLLNRLIIQTIQSGVLTAMFAVFHLSFYLAFSHDLVHIPFVYVLGRLYANVLLSNLNNRNRVNIGGRIVSQGITLPGDLHTLHSATPIRGDPGSKLGLFPDAGGIEMTISTVAHGDRGVGFLLFDYQTSSLSPNCRASQEKTPIFPMPDLVSGLFSHL</sequence>
<dbReference type="PANTHER" id="PTHR40465:SF1">
    <property type="entry name" value="DUF6534 DOMAIN-CONTAINING PROTEIN"/>
    <property type="match status" value="1"/>
</dbReference>